<dbReference type="PANTHER" id="PTHR45947">
    <property type="entry name" value="SULFOQUINOVOSYL TRANSFERASE SQD2"/>
    <property type="match status" value="1"/>
</dbReference>
<dbReference type="CDD" id="cd03808">
    <property type="entry name" value="GT4_CapM-like"/>
    <property type="match status" value="1"/>
</dbReference>
<dbReference type="PANTHER" id="PTHR45947:SF3">
    <property type="entry name" value="SULFOQUINOVOSYL TRANSFERASE SQD2"/>
    <property type="match status" value="1"/>
</dbReference>
<organism evidence="3 4">
    <name type="scientific">Aquella oligotrophica</name>
    <dbReference type="NCBI Taxonomy" id="2067065"/>
    <lineage>
        <taxon>Bacteria</taxon>
        <taxon>Pseudomonadati</taxon>
        <taxon>Pseudomonadota</taxon>
        <taxon>Betaproteobacteria</taxon>
        <taxon>Neisseriales</taxon>
        <taxon>Neisseriaceae</taxon>
        <taxon>Aquella</taxon>
    </lineage>
</organism>
<dbReference type="AlphaFoldDB" id="A0A2I7N9I7"/>
<gene>
    <name evidence="3" type="ORF">CUN60_12760</name>
</gene>
<dbReference type="Proteomes" id="UP000236655">
    <property type="component" value="Chromosome"/>
</dbReference>
<dbReference type="EMBL" id="CP024847">
    <property type="protein sequence ID" value="AUR53119.1"/>
    <property type="molecule type" value="Genomic_DNA"/>
</dbReference>
<dbReference type="InterPro" id="IPR050194">
    <property type="entry name" value="Glycosyltransferase_grp1"/>
</dbReference>
<dbReference type="Gene3D" id="3.40.50.2000">
    <property type="entry name" value="Glycogen Phosphorylase B"/>
    <property type="match status" value="2"/>
</dbReference>
<accession>A0A2I7N9I7</accession>
<dbReference type="InterPro" id="IPR001296">
    <property type="entry name" value="Glyco_trans_1"/>
</dbReference>
<reference evidence="4" key="1">
    <citation type="submission" date="2017-11" db="EMBL/GenBank/DDBJ databases">
        <authorList>
            <person name="Chan K.G."/>
            <person name="Lee L.S."/>
        </authorList>
    </citation>
    <scope>NUCLEOTIDE SEQUENCE [LARGE SCALE GENOMIC DNA]</scope>
    <source>
        <strain evidence="4">DSM 100970</strain>
    </source>
</reference>
<protein>
    <submittedName>
        <fullName evidence="3">Glycosyltransferase family 1 protein</fullName>
    </submittedName>
</protein>
<evidence type="ECO:0000313" key="4">
    <source>
        <dbReference type="Proteomes" id="UP000236655"/>
    </source>
</evidence>
<sequence length="376" mass="42846">MFVKKIIFIDNTAHHVYGQLHLMKYFLQLGYEVIVAIPMDSLFVDKLKHEDIKILNFNVDSKSINPLKDCVLFLRYLKLFYSVKPELICSFTIKPNLYGSLAAKFLGLPIVANVTGLGYVFIRDSFVSKVALKLYRFCFKFTDFIFCQNHDDLEALIKHRILSNKNKVGLLPGSGVNLKKFPYVGIHSSGNIQFMYSGRLLWDKGIRELISAFRIVRQKYPFTKLIFIGNYFPSNPAAISPEIIQGWQKEGLIEYKGMVDNVFDVMKDIDCVILPSYREGMPRSLLEASSIGKPIITVDSVGCKDVVEDGITGYMAKVADVETLVIAMSKFIELPFDKKLEMGKNGRAKMEREFDQQIVIDKYVQVVNNLLGRLVD</sequence>
<dbReference type="Pfam" id="PF00534">
    <property type="entry name" value="Glycos_transf_1"/>
    <property type="match status" value="1"/>
</dbReference>
<evidence type="ECO:0000259" key="1">
    <source>
        <dbReference type="Pfam" id="PF00534"/>
    </source>
</evidence>
<dbReference type="Pfam" id="PF13477">
    <property type="entry name" value="Glyco_trans_4_2"/>
    <property type="match status" value="1"/>
</dbReference>
<proteinExistence type="predicted"/>
<feature type="domain" description="Glycosyltransferase subfamily 4-like N-terminal" evidence="2">
    <location>
        <begin position="5"/>
        <end position="149"/>
    </location>
</feature>
<dbReference type="SUPFAM" id="SSF53756">
    <property type="entry name" value="UDP-Glycosyltransferase/glycogen phosphorylase"/>
    <property type="match status" value="1"/>
</dbReference>
<name>A0A2I7N9I7_9NEIS</name>
<evidence type="ECO:0000313" key="3">
    <source>
        <dbReference type="EMBL" id="AUR53119.1"/>
    </source>
</evidence>
<evidence type="ECO:0000259" key="2">
    <source>
        <dbReference type="Pfam" id="PF13477"/>
    </source>
</evidence>
<dbReference type="KEGG" id="nba:CUN60_12760"/>
<dbReference type="InterPro" id="IPR028098">
    <property type="entry name" value="Glyco_trans_4-like_N"/>
</dbReference>
<feature type="domain" description="Glycosyl transferase family 1" evidence="1">
    <location>
        <begin position="190"/>
        <end position="348"/>
    </location>
</feature>
<dbReference type="GO" id="GO:0016757">
    <property type="term" value="F:glycosyltransferase activity"/>
    <property type="evidence" value="ECO:0007669"/>
    <property type="project" value="InterPro"/>
</dbReference>
<keyword evidence="3" id="KW-0808">Transferase</keyword>
<keyword evidence="4" id="KW-1185">Reference proteome</keyword>